<keyword evidence="3" id="KW-1185">Reference proteome</keyword>
<protein>
    <submittedName>
        <fullName evidence="2">Type III restriction enzyme, res subunit</fullName>
    </submittedName>
</protein>
<sequence>MIPSVFLEEPHHREALDALIGGAETSSRIALEMERGTGSTYCAVRFIFELHRRRGQRTFVVLVPSQELKEKVLDTLKRSADHLCAIYHRRLRFFGYAPREMHRIQAFALEGGVSVMVATVQDISSSRRDHRQLSQVQDRFQSRSALEVIQATRPVVFFKEPHQKSARRVRAVLEVLHPSLEVLISSLHREALRPVYRLDGQAARDRGLLKPLEVVQAREACWSARISRVIEIHLRREQELFYRGVKVLSLIFLDDTGLYFDPRDPREMGPCLLFFQEEYRRQRDSLLEKMESHDPYGLYLRSLATDDTARGYFPRDPRSGLWMNPKPRKGGLSATPGCTDEGVLKEILRDRQGLSSLDEPGRFLFTHGTLREGWDHPNIFVITRISRIGVISRLGPEAAPLSRRDEARCGWGRAVDQEGVPRLYPASPLSLVVVPGERPYQS</sequence>
<dbReference type="Proteomes" id="UP000186400">
    <property type="component" value="Unassembled WGS sequence"/>
</dbReference>
<gene>
    <name evidence="2" type="ORF">SAMN05920897_10424</name>
</gene>
<evidence type="ECO:0000259" key="1">
    <source>
        <dbReference type="Pfam" id="PF04851"/>
    </source>
</evidence>
<dbReference type="InterPro" id="IPR027417">
    <property type="entry name" value="P-loop_NTPase"/>
</dbReference>
<evidence type="ECO:0000313" key="3">
    <source>
        <dbReference type="Proteomes" id="UP000186400"/>
    </source>
</evidence>
<evidence type="ECO:0000313" key="2">
    <source>
        <dbReference type="EMBL" id="SIQ11998.1"/>
    </source>
</evidence>
<reference evidence="2 3" key="1">
    <citation type="submission" date="2017-01" db="EMBL/GenBank/DDBJ databases">
        <authorList>
            <person name="Mah S.A."/>
            <person name="Swanson W.J."/>
            <person name="Moy G.W."/>
            <person name="Vacquier V.D."/>
        </authorList>
    </citation>
    <scope>NUCLEOTIDE SEQUENCE [LARGE SCALE GENOMIC DNA]</scope>
    <source>
        <strain evidence="2 3">ASpG1</strain>
    </source>
</reference>
<proteinExistence type="predicted"/>
<dbReference type="AlphaFoldDB" id="A0A1N6Q5W9"/>
<accession>A0A1N6Q5W9</accession>
<dbReference type="Pfam" id="PF04851">
    <property type="entry name" value="ResIII"/>
    <property type="match status" value="1"/>
</dbReference>
<organism evidence="2 3">
    <name type="scientific">Alkalispirochaeta americana</name>
    <dbReference type="NCBI Taxonomy" id="159291"/>
    <lineage>
        <taxon>Bacteria</taxon>
        <taxon>Pseudomonadati</taxon>
        <taxon>Spirochaetota</taxon>
        <taxon>Spirochaetia</taxon>
        <taxon>Spirochaetales</taxon>
        <taxon>Spirochaetaceae</taxon>
        <taxon>Alkalispirochaeta</taxon>
    </lineage>
</organism>
<dbReference type="OrthoDB" id="9804145at2"/>
<dbReference type="GO" id="GO:0005524">
    <property type="term" value="F:ATP binding"/>
    <property type="evidence" value="ECO:0007669"/>
    <property type="project" value="InterPro"/>
</dbReference>
<dbReference type="GO" id="GO:0016787">
    <property type="term" value="F:hydrolase activity"/>
    <property type="evidence" value="ECO:0007669"/>
    <property type="project" value="InterPro"/>
</dbReference>
<dbReference type="SUPFAM" id="SSF52540">
    <property type="entry name" value="P-loop containing nucleoside triphosphate hydrolases"/>
    <property type="match status" value="1"/>
</dbReference>
<dbReference type="Gene3D" id="3.40.50.300">
    <property type="entry name" value="P-loop containing nucleotide triphosphate hydrolases"/>
    <property type="match status" value="1"/>
</dbReference>
<dbReference type="EMBL" id="FTMS01000004">
    <property type="protein sequence ID" value="SIQ11998.1"/>
    <property type="molecule type" value="Genomic_DNA"/>
</dbReference>
<dbReference type="STRING" id="159291.SAMN05920897_10424"/>
<dbReference type="InterPro" id="IPR006935">
    <property type="entry name" value="Helicase/UvrB_N"/>
</dbReference>
<feature type="domain" description="Helicase/UvrB N-terminal" evidence="1">
    <location>
        <begin position="10"/>
        <end position="179"/>
    </location>
</feature>
<dbReference type="GO" id="GO:0003677">
    <property type="term" value="F:DNA binding"/>
    <property type="evidence" value="ECO:0007669"/>
    <property type="project" value="InterPro"/>
</dbReference>
<dbReference type="RefSeq" id="WP_076487994.1">
    <property type="nucleotide sequence ID" value="NZ_FTMS01000004.1"/>
</dbReference>
<name>A0A1N6Q5W9_9SPIO</name>